<protein>
    <recommendedName>
        <fullName evidence="5">DUF1622 domain-containing protein</fullName>
    </recommendedName>
</protein>
<sequence>MTIVLQYVSLACVVAGLISGAVAVAVSHDVRIGLQIALDLWVAAGLIRLGLPASAEQLLAAAAIIVVRQLVGSALRRRPALSRDDQSRGKPVRRTV</sequence>
<evidence type="ECO:0008006" key="5">
    <source>
        <dbReference type="Google" id="ProtNLM"/>
    </source>
</evidence>
<gene>
    <name evidence="3" type="ORF">BKA14_003701</name>
</gene>
<reference evidence="3 4" key="1">
    <citation type="submission" date="2020-08" db="EMBL/GenBank/DDBJ databases">
        <title>Sequencing the genomes of 1000 actinobacteria strains.</title>
        <authorList>
            <person name="Klenk H.-P."/>
        </authorList>
    </citation>
    <scope>NUCLEOTIDE SEQUENCE [LARGE SCALE GENOMIC DNA]</scope>
    <source>
        <strain evidence="3 4">DSM 45518</strain>
    </source>
</reference>
<comment type="caution">
    <text evidence="3">The sequence shown here is derived from an EMBL/GenBank/DDBJ whole genome shotgun (WGS) entry which is preliminary data.</text>
</comment>
<dbReference type="RefSeq" id="WP_184952157.1">
    <property type="nucleotide sequence ID" value="NZ_BOMC01000056.1"/>
</dbReference>
<feature type="transmembrane region" description="Helical" evidence="2">
    <location>
        <begin position="6"/>
        <end position="25"/>
    </location>
</feature>
<keyword evidence="2" id="KW-0812">Transmembrane</keyword>
<evidence type="ECO:0000313" key="3">
    <source>
        <dbReference type="EMBL" id="MBB4693553.1"/>
    </source>
</evidence>
<evidence type="ECO:0000313" key="4">
    <source>
        <dbReference type="Proteomes" id="UP000542742"/>
    </source>
</evidence>
<dbReference type="AlphaFoldDB" id="A0A7W7CRY8"/>
<evidence type="ECO:0000256" key="2">
    <source>
        <dbReference type="SAM" id="Phobius"/>
    </source>
</evidence>
<feature type="transmembrane region" description="Helical" evidence="2">
    <location>
        <begin position="57"/>
        <end position="75"/>
    </location>
</feature>
<feature type="region of interest" description="Disordered" evidence="1">
    <location>
        <begin position="75"/>
        <end position="96"/>
    </location>
</feature>
<organism evidence="3 4">
    <name type="scientific">Paractinoplanes abujensis</name>
    <dbReference type="NCBI Taxonomy" id="882441"/>
    <lineage>
        <taxon>Bacteria</taxon>
        <taxon>Bacillati</taxon>
        <taxon>Actinomycetota</taxon>
        <taxon>Actinomycetes</taxon>
        <taxon>Micromonosporales</taxon>
        <taxon>Micromonosporaceae</taxon>
        <taxon>Paractinoplanes</taxon>
    </lineage>
</organism>
<name>A0A7W7CRY8_9ACTN</name>
<keyword evidence="2" id="KW-1133">Transmembrane helix</keyword>
<proteinExistence type="predicted"/>
<keyword evidence="4" id="KW-1185">Reference proteome</keyword>
<dbReference type="EMBL" id="JACHMF010000001">
    <property type="protein sequence ID" value="MBB4693553.1"/>
    <property type="molecule type" value="Genomic_DNA"/>
</dbReference>
<dbReference type="Proteomes" id="UP000542742">
    <property type="component" value="Unassembled WGS sequence"/>
</dbReference>
<evidence type="ECO:0000256" key="1">
    <source>
        <dbReference type="SAM" id="MobiDB-lite"/>
    </source>
</evidence>
<keyword evidence="2" id="KW-0472">Membrane</keyword>
<accession>A0A7W7CRY8</accession>